<dbReference type="Proteomes" id="UP000503462">
    <property type="component" value="Chromosome 3"/>
</dbReference>
<protein>
    <submittedName>
        <fullName evidence="2">Uncharacterized protein</fullName>
    </submittedName>
</protein>
<evidence type="ECO:0000313" key="3">
    <source>
        <dbReference type="Proteomes" id="UP000503462"/>
    </source>
</evidence>
<evidence type="ECO:0000256" key="1">
    <source>
        <dbReference type="SAM" id="MobiDB-lite"/>
    </source>
</evidence>
<keyword evidence="3" id="KW-1185">Reference proteome</keyword>
<name>A0A6H0XWT8_9PEZI</name>
<organism evidence="2 3">
    <name type="scientific">Peltaster fructicola</name>
    <dbReference type="NCBI Taxonomy" id="286661"/>
    <lineage>
        <taxon>Eukaryota</taxon>
        <taxon>Fungi</taxon>
        <taxon>Dikarya</taxon>
        <taxon>Ascomycota</taxon>
        <taxon>Pezizomycotina</taxon>
        <taxon>Dothideomycetes</taxon>
        <taxon>Dothideomycetes incertae sedis</taxon>
        <taxon>Peltaster</taxon>
    </lineage>
</organism>
<sequence>MSLHAGKLRRSPMGLQLCSILLTAKLWRNRVGLQLCSRACIFFCRFRALCSVSRRTPTSAPTTTPAMPPADGPV</sequence>
<dbReference type="AlphaFoldDB" id="A0A6H0XWT8"/>
<proteinExistence type="predicted"/>
<reference evidence="2 3" key="1">
    <citation type="journal article" date="2016" name="Sci. Rep.">
        <title>Peltaster fructicola genome reveals evolution from an invasive phytopathogen to an ectophytic parasite.</title>
        <authorList>
            <person name="Xu C."/>
            <person name="Chen H."/>
            <person name="Gleason M.L."/>
            <person name="Xu J.R."/>
            <person name="Liu H."/>
            <person name="Zhang R."/>
            <person name="Sun G."/>
        </authorList>
    </citation>
    <scope>NUCLEOTIDE SEQUENCE [LARGE SCALE GENOMIC DNA]</scope>
    <source>
        <strain evidence="2 3">LNHT1506</strain>
    </source>
</reference>
<accession>A0A6H0XWT8</accession>
<feature type="compositionally biased region" description="Low complexity" evidence="1">
    <location>
        <begin position="56"/>
        <end position="65"/>
    </location>
</feature>
<dbReference type="EMBL" id="CP051141">
    <property type="protein sequence ID" value="QIW98899.1"/>
    <property type="molecule type" value="Genomic_DNA"/>
</dbReference>
<feature type="region of interest" description="Disordered" evidence="1">
    <location>
        <begin position="55"/>
        <end position="74"/>
    </location>
</feature>
<evidence type="ECO:0000313" key="2">
    <source>
        <dbReference type="EMBL" id="QIW98899.1"/>
    </source>
</evidence>
<gene>
    <name evidence="2" type="ORF">AMS68_004417</name>
</gene>